<dbReference type="PANTHER" id="PTHR48086">
    <property type="entry name" value="SODIUM/PROLINE SYMPORTER-RELATED"/>
    <property type="match status" value="1"/>
</dbReference>
<comment type="similarity">
    <text evidence="2 7">Belongs to the sodium:solute symporter (SSF) (TC 2.A.21) family.</text>
</comment>
<evidence type="ECO:0000256" key="4">
    <source>
        <dbReference type="ARBA" id="ARBA00022692"/>
    </source>
</evidence>
<comment type="caution">
    <text evidence="9">The sequence shown here is derived from an EMBL/GenBank/DDBJ whole genome shotgun (WGS) entry which is preliminary data.</text>
</comment>
<evidence type="ECO:0000256" key="5">
    <source>
        <dbReference type="ARBA" id="ARBA00022989"/>
    </source>
</evidence>
<dbReference type="Proteomes" id="UP000309170">
    <property type="component" value="Unassembled WGS sequence"/>
</dbReference>
<evidence type="ECO:0000313" key="9">
    <source>
        <dbReference type="EMBL" id="TKH11690.1"/>
    </source>
</evidence>
<feature type="transmembrane region" description="Helical" evidence="8">
    <location>
        <begin position="406"/>
        <end position="425"/>
    </location>
</feature>
<feature type="transmembrane region" description="Helical" evidence="8">
    <location>
        <begin position="70"/>
        <end position="92"/>
    </location>
</feature>
<dbReference type="PROSITE" id="PS50283">
    <property type="entry name" value="NA_SOLUT_SYMP_3"/>
    <property type="match status" value="1"/>
</dbReference>
<keyword evidence="5 8" id="KW-1133">Transmembrane helix</keyword>
<feature type="transmembrane region" description="Helical" evidence="8">
    <location>
        <begin position="221"/>
        <end position="240"/>
    </location>
</feature>
<comment type="subcellular location">
    <subcellularLocation>
        <location evidence="1">Membrane</location>
        <topology evidence="1">Multi-pass membrane protein</topology>
    </subcellularLocation>
</comment>
<feature type="transmembrane region" description="Helical" evidence="8">
    <location>
        <begin position="353"/>
        <end position="378"/>
    </location>
</feature>
<feature type="transmembrane region" description="Helical" evidence="8">
    <location>
        <begin position="6"/>
        <end position="23"/>
    </location>
</feature>
<dbReference type="GO" id="GO:0005886">
    <property type="term" value="C:plasma membrane"/>
    <property type="evidence" value="ECO:0007669"/>
    <property type="project" value="TreeGrafter"/>
</dbReference>
<feature type="transmembrane region" description="Helical" evidence="8">
    <location>
        <begin position="152"/>
        <end position="175"/>
    </location>
</feature>
<dbReference type="Pfam" id="PF00474">
    <property type="entry name" value="SSF"/>
    <property type="match status" value="1"/>
</dbReference>
<accession>A0A9X8ZHP7</accession>
<keyword evidence="6 8" id="KW-0472">Membrane</keyword>
<name>A0A9X8ZHP7_9BACI</name>
<keyword evidence="3" id="KW-0813">Transport</keyword>
<dbReference type="RefSeq" id="WP_137019581.1">
    <property type="nucleotide sequence ID" value="NZ_SZNS01000057.1"/>
</dbReference>
<evidence type="ECO:0000256" key="8">
    <source>
        <dbReference type="SAM" id="Phobius"/>
    </source>
</evidence>
<evidence type="ECO:0000256" key="6">
    <source>
        <dbReference type="ARBA" id="ARBA00023136"/>
    </source>
</evidence>
<feature type="transmembrane region" description="Helical" evidence="8">
    <location>
        <begin position="260"/>
        <end position="285"/>
    </location>
</feature>
<proteinExistence type="inferred from homology"/>
<feature type="transmembrane region" description="Helical" evidence="8">
    <location>
        <begin position="182"/>
        <end position="201"/>
    </location>
</feature>
<feature type="transmembrane region" description="Helical" evidence="8">
    <location>
        <begin position="384"/>
        <end position="401"/>
    </location>
</feature>
<evidence type="ECO:0000256" key="3">
    <source>
        <dbReference type="ARBA" id="ARBA00022448"/>
    </source>
</evidence>
<gene>
    <name evidence="9" type="ORF">FC678_11570</name>
</gene>
<dbReference type="CDD" id="cd10322">
    <property type="entry name" value="SLC5sbd"/>
    <property type="match status" value="1"/>
</dbReference>
<dbReference type="AlphaFoldDB" id="A0A9X8ZHP7"/>
<organism evidence="9 10">
    <name type="scientific">Peribacillus simplex</name>
    <dbReference type="NCBI Taxonomy" id="1478"/>
    <lineage>
        <taxon>Bacteria</taxon>
        <taxon>Bacillati</taxon>
        <taxon>Bacillota</taxon>
        <taxon>Bacilli</taxon>
        <taxon>Bacillales</taxon>
        <taxon>Bacillaceae</taxon>
        <taxon>Peribacillus</taxon>
    </lineage>
</organism>
<evidence type="ECO:0000256" key="7">
    <source>
        <dbReference type="RuleBase" id="RU362091"/>
    </source>
</evidence>
<dbReference type="InterPro" id="IPR001734">
    <property type="entry name" value="Na/solute_symporter"/>
</dbReference>
<sequence>MGIVDWIFVVGYFTIIGIIGYQTSKRIQTVKDYNVAGEKVTWTILFASLAASVLGGGASTGMAGNVYKDGYVFMFAFCAYGIASVLIGYFIAPRLKTYKGAQTVGDIMERHYGKKAKLVTGILSVGLCTGIIGGQALALGTMLNVILDIPPIVGILIGMGSVILYTSFGGVMAVIQTDVVQFVLLGVILPLSLIIGLFAVGGTETLIEKIPDVHFTLLGNWELATFIGLFVTFLLGEALIPPYTQRVFSSKDPETARKGYIISGFFSFGFFFITGSLGLIAYVLFPGIQTDNALPTIVKELLPVGVTGLAVAALLAVIMSTASSFLNATTVSFMRDIYPFLRRTKISDKQELFMGRVLTVVVGVASLIFAINVPSIIAALEYSYYLWAPTIVCPLVMGIMWQIRSAAAGICSIIVGAVITLVWTFALHEPFGLSGVVPGFIANAIAFFIALSLTKNNEAKKTANKVDKELIENDVI</sequence>
<dbReference type="GO" id="GO:0022857">
    <property type="term" value="F:transmembrane transporter activity"/>
    <property type="evidence" value="ECO:0007669"/>
    <property type="project" value="InterPro"/>
</dbReference>
<dbReference type="Gene3D" id="1.20.1730.10">
    <property type="entry name" value="Sodium/glucose cotransporter"/>
    <property type="match status" value="1"/>
</dbReference>
<dbReference type="InterPro" id="IPR050277">
    <property type="entry name" value="Sodium:Solute_Symporter"/>
</dbReference>
<evidence type="ECO:0000313" key="10">
    <source>
        <dbReference type="Proteomes" id="UP000309170"/>
    </source>
</evidence>
<reference evidence="9 10" key="1">
    <citation type="journal article" date="2019" name="Environ. Microbiol.">
        <title>An active ?-lactamase is a part of an orchestrated cell wall stress resistance network of Bacillus subtilis and related rhizosphere species.</title>
        <authorList>
            <person name="Bucher T."/>
            <person name="Keren-Paz A."/>
            <person name="Hausser J."/>
            <person name="Olender T."/>
            <person name="Cytryn E."/>
            <person name="Kolodkin-Gal I."/>
        </authorList>
    </citation>
    <scope>NUCLEOTIDE SEQUENCE [LARGE SCALE GENOMIC DNA]</scope>
    <source>
        <strain evidence="9 10">I4</strain>
    </source>
</reference>
<feature type="transmembrane region" description="Helical" evidence="8">
    <location>
        <begin position="44"/>
        <end position="64"/>
    </location>
</feature>
<dbReference type="OrthoDB" id="9789704at2"/>
<keyword evidence="4 8" id="KW-0812">Transmembrane</keyword>
<feature type="transmembrane region" description="Helical" evidence="8">
    <location>
        <begin position="431"/>
        <end position="451"/>
    </location>
</feature>
<evidence type="ECO:0000256" key="1">
    <source>
        <dbReference type="ARBA" id="ARBA00004141"/>
    </source>
</evidence>
<feature type="transmembrane region" description="Helical" evidence="8">
    <location>
        <begin position="118"/>
        <end position="146"/>
    </location>
</feature>
<protein>
    <submittedName>
        <fullName evidence="9">Sodium:solute symporter family protein</fullName>
    </submittedName>
</protein>
<dbReference type="PANTHER" id="PTHR48086:SF7">
    <property type="entry name" value="SODIUM-SOLUTE SYMPORTER-RELATED"/>
    <property type="match status" value="1"/>
</dbReference>
<dbReference type="EMBL" id="SZNT01000146">
    <property type="protein sequence ID" value="TKH11690.1"/>
    <property type="molecule type" value="Genomic_DNA"/>
</dbReference>
<dbReference type="InterPro" id="IPR038377">
    <property type="entry name" value="Na/Glc_symporter_sf"/>
</dbReference>
<evidence type="ECO:0000256" key="2">
    <source>
        <dbReference type="ARBA" id="ARBA00006434"/>
    </source>
</evidence>
<feature type="transmembrane region" description="Helical" evidence="8">
    <location>
        <begin position="305"/>
        <end position="333"/>
    </location>
</feature>